<evidence type="ECO:0000259" key="5">
    <source>
        <dbReference type="PROSITE" id="PS51635"/>
    </source>
</evidence>
<dbReference type="Proteomes" id="UP001612915">
    <property type="component" value="Unassembled WGS sequence"/>
</dbReference>
<keyword evidence="3 4" id="KW-0443">Lipid metabolism</keyword>
<accession>A0ABW8ATV4</accession>
<evidence type="ECO:0000313" key="7">
    <source>
        <dbReference type="Proteomes" id="UP001612915"/>
    </source>
</evidence>
<comment type="caution">
    <text evidence="6">The sequence shown here is derived from an EMBL/GenBank/DDBJ whole genome shotgun (WGS) entry which is preliminary data.</text>
</comment>
<dbReference type="InterPro" id="IPR002641">
    <property type="entry name" value="PNPLA_dom"/>
</dbReference>
<dbReference type="EMBL" id="JBITLV010000010">
    <property type="protein sequence ID" value="MFI7589830.1"/>
    <property type="molecule type" value="Genomic_DNA"/>
</dbReference>
<feature type="domain" description="PNPLA" evidence="5">
    <location>
        <begin position="43"/>
        <end position="214"/>
    </location>
</feature>
<dbReference type="InterPro" id="IPR037483">
    <property type="entry name" value="YjjU-like"/>
</dbReference>
<feature type="active site" description="Proton acceptor" evidence="4">
    <location>
        <position position="201"/>
    </location>
</feature>
<evidence type="ECO:0000313" key="6">
    <source>
        <dbReference type="EMBL" id="MFI7589830.1"/>
    </source>
</evidence>
<feature type="active site" description="Nucleophile" evidence="4">
    <location>
        <position position="78"/>
    </location>
</feature>
<keyword evidence="7" id="KW-1185">Reference proteome</keyword>
<evidence type="ECO:0000256" key="3">
    <source>
        <dbReference type="ARBA" id="ARBA00023098"/>
    </source>
</evidence>
<dbReference type="RefSeq" id="WP_398284431.1">
    <property type="nucleotide sequence ID" value="NZ_JBITLV010000010.1"/>
</dbReference>
<dbReference type="Pfam" id="PF01734">
    <property type="entry name" value="Patatin"/>
    <property type="match status" value="1"/>
</dbReference>
<proteinExistence type="predicted"/>
<dbReference type="PANTHER" id="PTHR14226">
    <property type="entry name" value="NEUROPATHY TARGET ESTERASE/SWISS CHEESE D.MELANOGASTER"/>
    <property type="match status" value="1"/>
</dbReference>
<dbReference type="InterPro" id="IPR016035">
    <property type="entry name" value="Acyl_Trfase/lysoPLipase"/>
</dbReference>
<dbReference type="InterPro" id="IPR050301">
    <property type="entry name" value="NTE"/>
</dbReference>
<sequence length="322" mass="33713">MTDVEETSVAGPAALEPVLDLLARRLREGSRPGHRTDGARLALVIEGGSSRATYSHGMAIAVEQLGLLPCFDAVYGSSAGAIIGAFLLAGQSEFSIAGWLHPNLMSTFIRPSRVLRGGVVADIDYLLNTAYVELVPLDAAAALANPVTLHPIATDGGSGAAVDLAPWVSDERSLRTALMASACMPVLAGPPVEFAGRSWVDAGVVENIPFRSAAAGGATHQLVLRTRRPDEVVPPPSRTELRVAGRYLARRAPGALEPWLARHALRGVDETDLLALPAAVQIRPPVGSPVVSRTARDPRLLQRAVNLGREAALAVLAPVAGL</sequence>
<evidence type="ECO:0000256" key="1">
    <source>
        <dbReference type="ARBA" id="ARBA00022801"/>
    </source>
</evidence>
<evidence type="ECO:0000256" key="4">
    <source>
        <dbReference type="PROSITE-ProRule" id="PRU01161"/>
    </source>
</evidence>
<dbReference type="CDD" id="cd07208">
    <property type="entry name" value="Pat_hypo_Ecoli_yjju_like"/>
    <property type="match status" value="1"/>
</dbReference>
<evidence type="ECO:0000256" key="2">
    <source>
        <dbReference type="ARBA" id="ARBA00022963"/>
    </source>
</evidence>
<reference evidence="6 7" key="1">
    <citation type="submission" date="2024-10" db="EMBL/GenBank/DDBJ databases">
        <title>The Natural Products Discovery Center: Release of the First 8490 Sequenced Strains for Exploring Actinobacteria Biosynthetic Diversity.</title>
        <authorList>
            <person name="Kalkreuter E."/>
            <person name="Kautsar S.A."/>
            <person name="Yang D."/>
            <person name="Bader C.D."/>
            <person name="Teijaro C.N."/>
            <person name="Fluegel L."/>
            <person name="Davis C.M."/>
            <person name="Simpson J.R."/>
            <person name="Lauterbach L."/>
            <person name="Steele A.D."/>
            <person name="Gui C."/>
            <person name="Meng S."/>
            <person name="Li G."/>
            <person name="Viehrig K."/>
            <person name="Ye F."/>
            <person name="Su P."/>
            <person name="Kiefer A.F."/>
            <person name="Nichols A."/>
            <person name="Cepeda A.J."/>
            <person name="Yan W."/>
            <person name="Fan B."/>
            <person name="Jiang Y."/>
            <person name="Adhikari A."/>
            <person name="Zheng C.-J."/>
            <person name="Schuster L."/>
            <person name="Cowan T.M."/>
            <person name="Smanski M.J."/>
            <person name="Chevrette M.G."/>
            <person name="De Carvalho L.P.S."/>
            <person name="Shen B."/>
        </authorList>
    </citation>
    <scope>NUCLEOTIDE SEQUENCE [LARGE SCALE GENOMIC DNA]</scope>
    <source>
        <strain evidence="6 7">NPDC049639</strain>
    </source>
</reference>
<gene>
    <name evidence="6" type="ORF">ACIB24_22395</name>
</gene>
<dbReference type="Gene3D" id="3.40.1090.10">
    <property type="entry name" value="Cytosolic phospholipase A2 catalytic domain"/>
    <property type="match status" value="1"/>
</dbReference>
<dbReference type="SUPFAM" id="SSF52151">
    <property type="entry name" value="FabD/lysophospholipase-like"/>
    <property type="match status" value="1"/>
</dbReference>
<name>A0ABW8ATV4_9ACTN</name>
<comment type="caution">
    <text evidence="4">Lacks conserved residue(s) required for the propagation of feature annotation.</text>
</comment>
<organism evidence="6 7">
    <name type="scientific">Spongisporangium articulatum</name>
    <dbReference type="NCBI Taxonomy" id="3362603"/>
    <lineage>
        <taxon>Bacteria</taxon>
        <taxon>Bacillati</taxon>
        <taxon>Actinomycetota</taxon>
        <taxon>Actinomycetes</taxon>
        <taxon>Kineosporiales</taxon>
        <taxon>Kineosporiaceae</taxon>
        <taxon>Spongisporangium</taxon>
    </lineage>
</organism>
<feature type="short sequence motif" description="GXSXG" evidence="4">
    <location>
        <begin position="76"/>
        <end position="80"/>
    </location>
</feature>
<keyword evidence="1 4" id="KW-0378">Hydrolase</keyword>
<dbReference type="PANTHER" id="PTHR14226:SF64">
    <property type="entry name" value="PNPLA DOMAIN-CONTAINING PROTEIN"/>
    <property type="match status" value="1"/>
</dbReference>
<dbReference type="PROSITE" id="PS51635">
    <property type="entry name" value="PNPLA"/>
    <property type="match status" value="1"/>
</dbReference>
<protein>
    <submittedName>
        <fullName evidence="6">Patatin family protein</fullName>
    </submittedName>
</protein>
<keyword evidence="2 4" id="KW-0442">Lipid degradation</keyword>